<dbReference type="Proteomes" id="UP001596091">
    <property type="component" value="Unassembled WGS sequence"/>
</dbReference>
<dbReference type="SUPFAM" id="SSF53448">
    <property type="entry name" value="Nucleotide-diphospho-sugar transferases"/>
    <property type="match status" value="1"/>
</dbReference>
<keyword evidence="5" id="KW-0448">Lipopolysaccharide biosynthesis</keyword>
<evidence type="ECO:0000256" key="3">
    <source>
        <dbReference type="ARBA" id="ARBA00022679"/>
    </source>
</evidence>
<dbReference type="InterPro" id="IPR001173">
    <property type="entry name" value="Glyco_trans_2-like"/>
</dbReference>
<keyword evidence="2 10" id="KW-0328">Glycosyltransferase</keyword>
<proteinExistence type="predicted"/>
<keyword evidence="11" id="KW-1185">Reference proteome</keyword>
<name>A0ABW1EFK3_9BACT</name>
<dbReference type="InterPro" id="IPR050256">
    <property type="entry name" value="Glycosyltransferase_2"/>
</dbReference>
<dbReference type="RefSeq" id="WP_263339518.1">
    <property type="nucleotide sequence ID" value="NZ_JAGSYH010000005.1"/>
</dbReference>
<evidence type="ECO:0000256" key="6">
    <source>
        <dbReference type="ARBA" id="ARBA00022989"/>
    </source>
</evidence>
<evidence type="ECO:0000313" key="10">
    <source>
        <dbReference type="EMBL" id="MFC5863104.1"/>
    </source>
</evidence>
<dbReference type="CDD" id="cd04187">
    <property type="entry name" value="DPM1_like_bac"/>
    <property type="match status" value="1"/>
</dbReference>
<evidence type="ECO:0000256" key="4">
    <source>
        <dbReference type="ARBA" id="ARBA00022692"/>
    </source>
</evidence>
<dbReference type="PANTHER" id="PTHR48090">
    <property type="entry name" value="UNDECAPRENYL-PHOSPHATE 4-DEOXY-4-FORMAMIDO-L-ARABINOSE TRANSFERASE-RELATED"/>
    <property type="match status" value="1"/>
</dbReference>
<dbReference type="PANTHER" id="PTHR48090:SF3">
    <property type="entry name" value="UNDECAPRENYL-PHOSPHATE 4-DEOXY-4-FORMAMIDO-L-ARABINOSE TRANSFERASE"/>
    <property type="match status" value="1"/>
</dbReference>
<keyword evidence="3 10" id="KW-0808">Transferase</keyword>
<keyword evidence="6 8" id="KW-1133">Transmembrane helix</keyword>
<evidence type="ECO:0000313" key="11">
    <source>
        <dbReference type="Proteomes" id="UP001596091"/>
    </source>
</evidence>
<accession>A0ABW1EFK3</accession>
<comment type="caution">
    <text evidence="10">The sequence shown here is derived from an EMBL/GenBank/DDBJ whole genome shotgun (WGS) entry which is preliminary data.</text>
</comment>
<protein>
    <submittedName>
        <fullName evidence="10">Glycosyltransferase family 2 protein</fullName>
        <ecNumber evidence="10">2.4.-.-</ecNumber>
    </submittedName>
</protein>
<keyword evidence="1" id="KW-1003">Cell membrane</keyword>
<feature type="transmembrane region" description="Helical" evidence="8">
    <location>
        <begin position="232"/>
        <end position="252"/>
    </location>
</feature>
<keyword evidence="7 8" id="KW-0472">Membrane</keyword>
<evidence type="ECO:0000256" key="7">
    <source>
        <dbReference type="ARBA" id="ARBA00023136"/>
    </source>
</evidence>
<evidence type="ECO:0000256" key="2">
    <source>
        <dbReference type="ARBA" id="ARBA00022676"/>
    </source>
</evidence>
<dbReference type="Pfam" id="PF00535">
    <property type="entry name" value="Glycos_transf_2"/>
    <property type="match status" value="1"/>
</dbReference>
<reference evidence="11" key="1">
    <citation type="journal article" date="2019" name="Int. J. Syst. Evol. Microbiol.">
        <title>The Global Catalogue of Microorganisms (GCM) 10K type strain sequencing project: providing services to taxonomists for standard genome sequencing and annotation.</title>
        <authorList>
            <consortium name="The Broad Institute Genomics Platform"/>
            <consortium name="The Broad Institute Genome Sequencing Center for Infectious Disease"/>
            <person name="Wu L."/>
            <person name="Ma J."/>
        </authorList>
    </citation>
    <scope>NUCLEOTIDE SEQUENCE [LARGE SCALE GENOMIC DNA]</scope>
    <source>
        <strain evidence="11">JCM 4087</strain>
    </source>
</reference>
<evidence type="ECO:0000256" key="1">
    <source>
        <dbReference type="ARBA" id="ARBA00022475"/>
    </source>
</evidence>
<dbReference type="EC" id="2.4.-.-" evidence="10"/>
<dbReference type="InterPro" id="IPR029044">
    <property type="entry name" value="Nucleotide-diphossugar_trans"/>
</dbReference>
<sequence>MPKYSIVVPFHNEEENVTQLYARLKSVMEQVGDSFELVLVDDGSSDRTYKLLEEIAAVDSRVLVVKLRRNFGQTSALAAGFDNASGDFIIAMDGDLQHDPNEIPNFIEKLDEGYDVVSGWRKERIDNFVMRRIPSRCANWLMAKLSEVDIHDFGTTYKAYRREIIHNIPLYGEMHRFIPALAAWYGASICEIPIKNVMRQRGKSHYGIGRTFRVFFDLLTIRFLLKHMSRPLHFFGGFGALGIVTGCFFSLFLLLTKLINPHQNVMDQHGPLFVVAAVLIVAGIQMLAIGLLGELQVRHYHTGSHRAPYAIDRLVRLRAPEEPSLLSGS</sequence>
<keyword evidence="4 8" id="KW-0812">Transmembrane</keyword>
<feature type="domain" description="Glycosyltransferase 2-like" evidence="9">
    <location>
        <begin position="5"/>
        <end position="166"/>
    </location>
</feature>
<evidence type="ECO:0000256" key="5">
    <source>
        <dbReference type="ARBA" id="ARBA00022985"/>
    </source>
</evidence>
<dbReference type="EMBL" id="JBHSPH010000003">
    <property type="protein sequence ID" value="MFC5863104.1"/>
    <property type="molecule type" value="Genomic_DNA"/>
</dbReference>
<feature type="transmembrane region" description="Helical" evidence="8">
    <location>
        <begin position="272"/>
        <end position="292"/>
    </location>
</feature>
<organism evidence="10 11">
    <name type="scientific">Acidicapsa dinghuensis</name>
    <dbReference type="NCBI Taxonomy" id="2218256"/>
    <lineage>
        <taxon>Bacteria</taxon>
        <taxon>Pseudomonadati</taxon>
        <taxon>Acidobacteriota</taxon>
        <taxon>Terriglobia</taxon>
        <taxon>Terriglobales</taxon>
        <taxon>Acidobacteriaceae</taxon>
        <taxon>Acidicapsa</taxon>
    </lineage>
</organism>
<dbReference type="GO" id="GO:0016757">
    <property type="term" value="F:glycosyltransferase activity"/>
    <property type="evidence" value="ECO:0007669"/>
    <property type="project" value="UniProtKB-KW"/>
</dbReference>
<gene>
    <name evidence="10" type="ORF">ACFPT7_12430</name>
</gene>
<evidence type="ECO:0000256" key="8">
    <source>
        <dbReference type="SAM" id="Phobius"/>
    </source>
</evidence>
<evidence type="ECO:0000259" key="9">
    <source>
        <dbReference type="Pfam" id="PF00535"/>
    </source>
</evidence>
<dbReference type="Gene3D" id="3.90.550.10">
    <property type="entry name" value="Spore Coat Polysaccharide Biosynthesis Protein SpsA, Chain A"/>
    <property type="match status" value="1"/>
</dbReference>